<name>A0A9X9Q7Q8_GULGU</name>
<dbReference type="EMBL" id="CYRY02043586">
    <property type="protein sequence ID" value="VCX38084.1"/>
    <property type="molecule type" value="Genomic_DNA"/>
</dbReference>
<reference evidence="1 2" key="1">
    <citation type="submission" date="2018-10" db="EMBL/GenBank/DDBJ databases">
        <authorList>
            <person name="Ekblom R."/>
            <person name="Jareborg N."/>
        </authorList>
    </citation>
    <scope>NUCLEOTIDE SEQUENCE [LARGE SCALE GENOMIC DNA]</scope>
    <source>
        <tissue evidence="1">Muscle</tissue>
    </source>
</reference>
<keyword evidence="2" id="KW-1185">Reference proteome</keyword>
<organism evidence="1 2">
    <name type="scientific">Gulo gulo</name>
    <name type="common">Wolverine</name>
    <name type="synonym">Gluton</name>
    <dbReference type="NCBI Taxonomy" id="48420"/>
    <lineage>
        <taxon>Eukaryota</taxon>
        <taxon>Metazoa</taxon>
        <taxon>Chordata</taxon>
        <taxon>Craniata</taxon>
        <taxon>Vertebrata</taxon>
        <taxon>Euteleostomi</taxon>
        <taxon>Mammalia</taxon>
        <taxon>Eutheria</taxon>
        <taxon>Laurasiatheria</taxon>
        <taxon>Carnivora</taxon>
        <taxon>Caniformia</taxon>
        <taxon>Musteloidea</taxon>
        <taxon>Mustelidae</taxon>
        <taxon>Guloninae</taxon>
        <taxon>Gulo</taxon>
    </lineage>
</organism>
<accession>A0A9X9Q7Q8</accession>
<proteinExistence type="predicted"/>
<sequence>MASAPLGSRPPTCPPVVASTCGSSGVSSSGPTIPSSTLATTGWALLLLPRLSAQTPGFLLPLYPRPCRCYFSGFSLLSLASGIS</sequence>
<gene>
    <name evidence="1" type="ORF">BN2614_LOCUS3</name>
</gene>
<dbReference type="AlphaFoldDB" id="A0A9X9Q7Q8"/>
<protein>
    <submittedName>
        <fullName evidence="1">Uncharacterized protein</fullName>
    </submittedName>
</protein>
<evidence type="ECO:0000313" key="1">
    <source>
        <dbReference type="EMBL" id="VCX38084.1"/>
    </source>
</evidence>
<comment type="caution">
    <text evidence="1">The sequence shown here is derived from an EMBL/GenBank/DDBJ whole genome shotgun (WGS) entry which is preliminary data.</text>
</comment>
<dbReference type="Proteomes" id="UP000269945">
    <property type="component" value="Unassembled WGS sequence"/>
</dbReference>
<evidence type="ECO:0000313" key="2">
    <source>
        <dbReference type="Proteomes" id="UP000269945"/>
    </source>
</evidence>
<feature type="non-terminal residue" evidence="1">
    <location>
        <position position="84"/>
    </location>
</feature>